<evidence type="ECO:0000313" key="4">
    <source>
        <dbReference type="WBParaSite" id="DME_0001095901-mRNA-1"/>
    </source>
</evidence>
<dbReference type="AlphaFoldDB" id="A0A0N4USC7"/>
<keyword evidence="3" id="KW-1185">Reference proteome</keyword>
<evidence type="ECO:0000313" key="3">
    <source>
        <dbReference type="Proteomes" id="UP000274756"/>
    </source>
</evidence>
<reference evidence="1 3" key="2">
    <citation type="submission" date="2018-11" db="EMBL/GenBank/DDBJ databases">
        <authorList>
            <consortium name="Pathogen Informatics"/>
        </authorList>
    </citation>
    <scope>NUCLEOTIDE SEQUENCE [LARGE SCALE GENOMIC DNA]</scope>
</reference>
<gene>
    <name evidence="1" type="ORF">DME_LOCUS4351</name>
</gene>
<proteinExistence type="predicted"/>
<organism evidence="2 4">
    <name type="scientific">Dracunculus medinensis</name>
    <name type="common">Guinea worm</name>
    <dbReference type="NCBI Taxonomy" id="318479"/>
    <lineage>
        <taxon>Eukaryota</taxon>
        <taxon>Metazoa</taxon>
        <taxon>Ecdysozoa</taxon>
        <taxon>Nematoda</taxon>
        <taxon>Chromadorea</taxon>
        <taxon>Rhabditida</taxon>
        <taxon>Spirurina</taxon>
        <taxon>Dracunculoidea</taxon>
        <taxon>Dracunculidae</taxon>
        <taxon>Dracunculus</taxon>
    </lineage>
</organism>
<name>A0A0N4USC7_DRAME</name>
<protein>
    <submittedName>
        <fullName evidence="4">Beta-lactamase domain-containing protein</fullName>
    </submittedName>
</protein>
<dbReference type="Proteomes" id="UP000038040">
    <property type="component" value="Unplaced"/>
</dbReference>
<dbReference type="WBParaSite" id="DME_0001095901-mRNA-1">
    <property type="protein sequence ID" value="DME_0001095901-mRNA-1"/>
    <property type="gene ID" value="DME_0001095901"/>
</dbReference>
<evidence type="ECO:0000313" key="1">
    <source>
        <dbReference type="EMBL" id="VDN54378.1"/>
    </source>
</evidence>
<dbReference type="Proteomes" id="UP000274756">
    <property type="component" value="Unassembled WGS sequence"/>
</dbReference>
<sequence>MLWVTPVNGNAKVVVVSSVVDSVNSVDEKIVEVFGAIFDSR</sequence>
<dbReference type="EMBL" id="UYYG01000925">
    <property type="protein sequence ID" value="VDN54378.1"/>
    <property type="molecule type" value="Genomic_DNA"/>
</dbReference>
<accession>A0A0N4USC7</accession>
<reference evidence="4" key="1">
    <citation type="submission" date="2017-02" db="UniProtKB">
        <authorList>
            <consortium name="WormBaseParasite"/>
        </authorList>
    </citation>
    <scope>IDENTIFICATION</scope>
</reference>
<evidence type="ECO:0000313" key="2">
    <source>
        <dbReference type="Proteomes" id="UP000038040"/>
    </source>
</evidence>